<dbReference type="STRING" id="747525.W4JN30"/>
<reference evidence="2 3" key="1">
    <citation type="journal article" date="2012" name="New Phytol.">
        <title>Insight into trade-off between wood decay and parasitism from the genome of a fungal forest pathogen.</title>
        <authorList>
            <person name="Olson A."/>
            <person name="Aerts A."/>
            <person name="Asiegbu F."/>
            <person name="Belbahri L."/>
            <person name="Bouzid O."/>
            <person name="Broberg A."/>
            <person name="Canback B."/>
            <person name="Coutinho P.M."/>
            <person name="Cullen D."/>
            <person name="Dalman K."/>
            <person name="Deflorio G."/>
            <person name="van Diepen L.T."/>
            <person name="Dunand C."/>
            <person name="Duplessis S."/>
            <person name="Durling M."/>
            <person name="Gonthier P."/>
            <person name="Grimwood J."/>
            <person name="Fossdal C.G."/>
            <person name="Hansson D."/>
            <person name="Henrissat B."/>
            <person name="Hietala A."/>
            <person name="Himmelstrand K."/>
            <person name="Hoffmeister D."/>
            <person name="Hogberg N."/>
            <person name="James T.Y."/>
            <person name="Karlsson M."/>
            <person name="Kohler A."/>
            <person name="Kues U."/>
            <person name="Lee Y.H."/>
            <person name="Lin Y.C."/>
            <person name="Lind M."/>
            <person name="Lindquist E."/>
            <person name="Lombard V."/>
            <person name="Lucas S."/>
            <person name="Lunden K."/>
            <person name="Morin E."/>
            <person name="Murat C."/>
            <person name="Park J."/>
            <person name="Raffaello T."/>
            <person name="Rouze P."/>
            <person name="Salamov A."/>
            <person name="Schmutz J."/>
            <person name="Solheim H."/>
            <person name="Stahlberg J."/>
            <person name="Velez H."/>
            <person name="de Vries R.P."/>
            <person name="Wiebenga A."/>
            <person name="Woodward S."/>
            <person name="Yakovlev I."/>
            <person name="Garbelotto M."/>
            <person name="Martin F."/>
            <person name="Grigoriev I.V."/>
            <person name="Stenlid J."/>
        </authorList>
    </citation>
    <scope>NUCLEOTIDE SEQUENCE [LARGE SCALE GENOMIC DNA]</scope>
    <source>
        <strain evidence="2 3">TC 32-1</strain>
    </source>
</reference>
<dbReference type="PROSITE" id="PS51186">
    <property type="entry name" value="GNAT"/>
    <property type="match status" value="1"/>
</dbReference>
<dbReference type="InterPro" id="IPR052742">
    <property type="entry name" value="Mito_N-acetyltransferase"/>
</dbReference>
<dbReference type="OrthoDB" id="10264707at2759"/>
<dbReference type="RefSeq" id="XP_009553407.1">
    <property type="nucleotide sequence ID" value="XM_009555112.1"/>
</dbReference>
<gene>
    <name evidence="2" type="ORF">HETIRDRAFT_127054</name>
</gene>
<dbReference type="HOGENOM" id="CLU_013985_42_1_1"/>
<dbReference type="eggNOG" id="ENOG502QRFX">
    <property type="taxonomic scope" value="Eukaryota"/>
</dbReference>
<dbReference type="Gene3D" id="3.40.630.30">
    <property type="match status" value="1"/>
</dbReference>
<evidence type="ECO:0000313" key="2">
    <source>
        <dbReference type="EMBL" id="ETW74948.1"/>
    </source>
</evidence>
<proteinExistence type="predicted"/>
<dbReference type="InterPro" id="IPR000182">
    <property type="entry name" value="GNAT_dom"/>
</dbReference>
<evidence type="ECO:0000313" key="3">
    <source>
        <dbReference type="Proteomes" id="UP000030671"/>
    </source>
</evidence>
<name>W4JN30_HETIT</name>
<dbReference type="PANTHER" id="PTHR43138:SF1">
    <property type="entry name" value="N-ACETYLTRANSFERASE ACA1"/>
    <property type="match status" value="1"/>
</dbReference>
<dbReference type="GeneID" id="20666970"/>
<dbReference type="KEGG" id="hir:HETIRDRAFT_127054"/>
<dbReference type="Proteomes" id="UP000030671">
    <property type="component" value="Unassembled WGS sequence"/>
</dbReference>
<sequence>MSAYGSISFSSRPSSPLSSTAWKLAPAAANRPQSPFTSITVHHLTSASAASFPGLQELTYRIFSDEVRSGTSYPQEAPVGEYTREEFEAYFWAGDVFIAIGVTTDVGTSSEGTPIEGGIAEAQAWRSWEECVVGFYYVKPNYPGRSSHICNGGFVIPPAHRRFGYGKTLGKSYLHYAPQLGFKASVFNLVYTSNIGSMKIWDSLGFTRAGLIPRAGRLRRVDDQGEEWVDAVVYYRSLVADNAWDSALWNQK</sequence>
<dbReference type="GO" id="GO:0005634">
    <property type="term" value="C:nucleus"/>
    <property type="evidence" value="ECO:0007669"/>
    <property type="project" value="TreeGrafter"/>
</dbReference>
<dbReference type="EMBL" id="KI925467">
    <property type="protein sequence ID" value="ETW74948.1"/>
    <property type="molecule type" value="Genomic_DNA"/>
</dbReference>
<dbReference type="SUPFAM" id="SSF55729">
    <property type="entry name" value="Acyl-CoA N-acyltransferases (Nat)"/>
    <property type="match status" value="1"/>
</dbReference>
<feature type="domain" description="N-acetyltransferase" evidence="1">
    <location>
        <begin position="58"/>
        <end position="239"/>
    </location>
</feature>
<protein>
    <recommendedName>
        <fullName evidence="1">N-acetyltransferase domain-containing protein</fullName>
    </recommendedName>
</protein>
<dbReference type="GO" id="GO:0016747">
    <property type="term" value="F:acyltransferase activity, transferring groups other than amino-acyl groups"/>
    <property type="evidence" value="ECO:0007669"/>
    <property type="project" value="InterPro"/>
</dbReference>
<dbReference type="AlphaFoldDB" id="W4JN30"/>
<dbReference type="InParanoid" id="W4JN30"/>
<accession>W4JN30</accession>
<dbReference type="PANTHER" id="PTHR43138">
    <property type="entry name" value="ACETYLTRANSFERASE, GNAT FAMILY"/>
    <property type="match status" value="1"/>
</dbReference>
<keyword evidence="3" id="KW-1185">Reference proteome</keyword>
<dbReference type="Pfam" id="PF00583">
    <property type="entry name" value="Acetyltransf_1"/>
    <property type="match status" value="1"/>
</dbReference>
<organism evidence="2 3">
    <name type="scientific">Heterobasidion irregulare (strain TC 32-1)</name>
    <dbReference type="NCBI Taxonomy" id="747525"/>
    <lineage>
        <taxon>Eukaryota</taxon>
        <taxon>Fungi</taxon>
        <taxon>Dikarya</taxon>
        <taxon>Basidiomycota</taxon>
        <taxon>Agaricomycotina</taxon>
        <taxon>Agaricomycetes</taxon>
        <taxon>Russulales</taxon>
        <taxon>Bondarzewiaceae</taxon>
        <taxon>Heterobasidion</taxon>
        <taxon>Heterobasidion annosum species complex</taxon>
    </lineage>
</organism>
<dbReference type="InterPro" id="IPR016181">
    <property type="entry name" value="Acyl_CoA_acyltransferase"/>
</dbReference>
<evidence type="ECO:0000259" key="1">
    <source>
        <dbReference type="PROSITE" id="PS51186"/>
    </source>
</evidence>